<keyword evidence="8" id="KW-1133">Transmembrane helix</keyword>
<dbReference type="InterPro" id="IPR008688">
    <property type="entry name" value="ATP_synth_Bsub_B/MI25"/>
</dbReference>
<keyword evidence="4" id="KW-0375">Hydrogen ion transport</keyword>
<dbReference type="GeneID" id="2847046"/>
<dbReference type="AlphaFoldDB" id="Q6UVS8"/>
<proteinExistence type="predicted"/>
<keyword evidence="5" id="KW-0406">Ion transport</keyword>
<evidence type="ECO:0000256" key="6">
    <source>
        <dbReference type="ARBA" id="ARBA00023128"/>
    </source>
</evidence>
<dbReference type="GO" id="GO:0045259">
    <property type="term" value="C:proton-transporting ATP synthase complex"/>
    <property type="evidence" value="ECO:0007669"/>
    <property type="project" value="UniProtKB-KW"/>
</dbReference>
<dbReference type="EMBL" id="AY359242">
    <property type="protein sequence ID" value="AAQ18746.1"/>
    <property type="molecule type" value="Genomic_DNA"/>
</dbReference>
<keyword evidence="7 8" id="KW-0472">Membrane</keyword>
<evidence type="ECO:0000256" key="4">
    <source>
        <dbReference type="ARBA" id="ARBA00022781"/>
    </source>
</evidence>
<feature type="transmembrane region" description="Helical" evidence="8">
    <location>
        <begin position="7"/>
        <end position="27"/>
    </location>
</feature>
<gene>
    <name evidence="9" type="primary">atp4</name>
</gene>
<geneLocation type="mitochondrion" evidence="9"/>
<name>Q6UVS8_TUPAK</name>
<comment type="subcellular location">
    <subcellularLocation>
        <location evidence="1">Mitochondrion membrane</location>
    </subcellularLocation>
</comment>
<dbReference type="RefSeq" id="YP_025787.1">
    <property type="nucleotide sequence ID" value="NC_005926.1"/>
</dbReference>
<protein>
    <submittedName>
        <fullName evidence="9">ATP synthase F0 subunit b</fullName>
    </submittedName>
</protein>
<accession>Q6UVS8</accession>
<evidence type="ECO:0000313" key="9">
    <source>
        <dbReference type="EMBL" id="AAQ18746.1"/>
    </source>
</evidence>
<sequence>MQSIIHPLTLLYLSLGLITLSGFGILFLNEETILAICFFIFLYLIIQNSDVVSQALNEQKEAIRSELLTSLIKGQKNAVNAKVLINHKKYELTLGLENIFKDCDLKINKTLSAV</sequence>
<keyword evidence="2" id="KW-0813">Transport</keyword>
<evidence type="ECO:0000256" key="5">
    <source>
        <dbReference type="ARBA" id="ARBA00023065"/>
    </source>
</evidence>
<evidence type="ECO:0000256" key="3">
    <source>
        <dbReference type="ARBA" id="ARBA00022547"/>
    </source>
</evidence>
<keyword evidence="3" id="KW-0138">CF(0)</keyword>
<reference evidence="9" key="1">
    <citation type="submission" date="2003-08" db="EMBL/GenBank/DDBJ databases">
        <authorList>
            <person name="Pombert J.-F."/>
            <person name="Otis C."/>
            <person name="Lemieux C."/>
            <person name="Turmel M."/>
        </authorList>
    </citation>
    <scope>NUCLEOTIDE SEQUENCE</scope>
    <source>
        <strain evidence="9">UTEX 1912</strain>
    </source>
</reference>
<evidence type="ECO:0000256" key="1">
    <source>
        <dbReference type="ARBA" id="ARBA00004325"/>
    </source>
</evidence>
<reference evidence="9" key="2">
    <citation type="journal article" date="2004" name="Mol. Biol. Evol.">
        <title>The complete mitochondrial DNA sequence of the green alga Pseudendoclonium akinetum (Ulvophyceae) highlights distinctive evolutionary trends in the chlorophyta and suggests a sister-group relationship between the Ulvophyceae and Chlorophyceae.</title>
        <authorList>
            <person name="Pombert J.F."/>
            <person name="Otis C."/>
            <person name="Lemieux C."/>
            <person name="Turmel M."/>
        </authorList>
    </citation>
    <scope>NUCLEOTIDE SEQUENCE</scope>
    <source>
        <strain evidence="9">UTEX 1912</strain>
    </source>
</reference>
<dbReference type="Pfam" id="PF05405">
    <property type="entry name" value="Mt_ATP-synt_B"/>
    <property type="match status" value="1"/>
</dbReference>
<evidence type="ECO:0000256" key="8">
    <source>
        <dbReference type="SAM" id="Phobius"/>
    </source>
</evidence>
<dbReference type="GO" id="GO:0015986">
    <property type="term" value="P:proton motive force-driven ATP synthesis"/>
    <property type="evidence" value="ECO:0007669"/>
    <property type="project" value="InterPro"/>
</dbReference>
<evidence type="ECO:0000256" key="7">
    <source>
        <dbReference type="ARBA" id="ARBA00023136"/>
    </source>
</evidence>
<organism evidence="9">
    <name type="scientific">Tupiella akineta</name>
    <name type="common">Green alga</name>
    <name type="synonym">Pseudendoclonium akinetum</name>
    <dbReference type="NCBI Taxonomy" id="160070"/>
    <lineage>
        <taxon>Eukaryota</taxon>
        <taxon>Viridiplantae</taxon>
        <taxon>Chlorophyta</taxon>
        <taxon>core chlorophytes</taxon>
        <taxon>Ulvophyceae</taxon>
        <taxon>OUU clade</taxon>
        <taxon>Ulotrichales</taxon>
        <taxon>Tupiellaceae</taxon>
        <taxon>Tupiella</taxon>
    </lineage>
</organism>
<dbReference type="GO" id="GO:0015078">
    <property type="term" value="F:proton transmembrane transporter activity"/>
    <property type="evidence" value="ECO:0007669"/>
    <property type="project" value="InterPro"/>
</dbReference>
<evidence type="ECO:0000256" key="2">
    <source>
        <dbReference type="ARBA" id="ARBA00022448"/>
    </source>
</evidence>
<keyword evidence="8" id="KW-0812">Transmembrane</keyword>
<feature type="transmembrane region" description="Helical" evidence="8">
    <location>
        <begin position="33"/>
        <end position="52"/>
    </location>
</feature>
<dbReference type="GO" id="GO:0031966">
    <property type="term" value="C:mitochondrial membrane"/>
    <property type="evidence" value="ECO:0007669"/>
    <property type="project" value="UniProtKB-SubCell"/>
</dbReference>
<keyword evidence="6 9" id="KW-0496">Mitochondrion</keyword>